<keyword evidence="3" id="KW-1185">Reference proteome</keyword>
<dbReference type="Proteomes" id="UP001164745">
    <property type="component" value="Chromosome"/>
</dbReference>
<proteinExistence type="predicted"/>
<dbReference type="RefSeq" id="WP_235374620.1">
    <property type="nucleotide sequence ID" value="NZ_CP113864.1"/>
</dbReference>
<evidence type="ECO:0000313" key="3">
    <source>
        <dbReference type="Proteomes" id="UP001164745"/>
    </source>
</evidence>
<protein>
    <submittedName>
        <fullName evidence="2">Stage II sporulation protein P</fullName>
    </submittedName>
</protein>
<feature type="transmembrane region" description="Helical" evidence="1">
    <location>
        <begin position="12"/>
        <end position="31"/>
    </location>
</feature>
<reference evidence="2" key="1">
    <citation type="submission" date="2022-12" db="EMBL/GenBank/DDBJ databases">
        <authorList>
            <person name="Bing R.G."/>
            <person name="Willard D.J."/>
            <person name="Manesh M.J.H."/>
            <person name="Laemthong T."/>
            <person name="Crosby J.R."/>
            <person name="Kelly R.M."/>
        </authorList>
    </citation>
    <scope>NUCLEOTIDE SEQUENCE</scope>
    <source>
        <strain evidence="2">DSM 8991</strain>
    </source>
</reference>
<dbReference type="EMBL" id="CP113864">
    <property type="protein sequence ID" value="WAM32382.1"/>
    <property type="molecule type" value="Genomic_DNA"/>
</dbReference>
<name>A0ABY7BHT5_9FIRM</name>
<keyword evidence="1" id="KW-0472">Membrane</keyword>
<dbReference type="InterPro" id="IPR010897">
    <property type="entry name" value="Spore_II_P"/>
</dbReference>
<keyword evidence="1" id="KW-1133">Transmembrane helix</keyword>
<accession>A0ABY7BHT5</accession>
<dbReference type="Pfam" id="PF07454">
    <property type="entry name" value="SpoIIP"/>
    <property type="match status" value="1"/>
</dbReference>
<organism evidence="2 3">
    <name type="scientific">Caldicellulosiruptor naganoensis</name>
    <dbReference type="NCBI Taxonomy" id="29324"/>
    <lineage>
        <taxon>Bacteria</taxon>
        <taxon>Bacillati</taxon>
        <taxon>Bacillota</taxon>
        <taxon>Bacillota incertae sedis</taxon>
        <taxon>Caldicellulosiruptorales</taxon>
        <taxon>Caldicellulosiruptoraceae</taxon>
        <taxon>Caldicellulosiruptor</taxon>
    </lineage>
</organism>
<sequence>MVKVIDLKRFGCVVMIGVLIVVELLVNRFVFSNKSVISLCFQYSKELISFNAPFLANKGNLNNLLKIENLIRFFHPIFATYCVQTLEEQNLYEDNAVVIIYDQKKEHYDSESKQDQIYENIEFQKYLNNIQSNSSFFYNIEIMNQTGYKIDIAMALSTKFKIYNGKRPSILIYHTHTTESYENHSKKFVYTSGTSDRTLDFNYNVVRVGEELKRILERSMDTRCITAKI</sequence>
<gene>
    <name evidence="2" type="ORF">OTJ99_000923</name>
</gene>
<evidence type="ECO:0000256" key="1">
    <source>
        <dbReference type="SAM" id="Phobius"/>
    </source>
</evidence>
<keyword evidence="1" id="KW-0812">Transmembrane</keyword>
<evidence type="ECO:0000313" key="2">
    <source>
        <dbReference type="EMBL" id="WAM32382.1"/>
    </source>
</evidence>